<feature type="domain" description="tRNA pseudouridine synthase II TruB subfamily 1 C-terminal" evidence="8">
    <location>
        <begin position="268"/>
        <end position="326"/>
    </location>
</feature>
<sequence length="336" mass="35440">MMTTASAAEAGAATPGADASRPRRAKQPQRKIVRRVVDGVLLLDKPQGLSSNTALQAARRLFRAAKAGHTGTLDPMASGLLPLTFGEATKFSQMLLDADKTYEAVVQLGVETDSGDADGVVIATRPVAVGLAQLEAVLARFRGEIEQIPPMYSALKRDGKALYEYARAGIELERAPRRVCIHALDLLSFDGDRLIFRVACSKGTYIRSLAMDIGTTLGCGAHLCGLRRTVIGRFRVDEAVTLAQLEAAAEDDRGRLLAPVDALVAEFPALELDADAASGLLQGRVLSLATGAPGEAGKILRVYGPGGFLGLGQWQADGRLAPRRLIATGGERQGGA</sequence>
<keyword evidence="11" id="KW-1185">Reference proteome</keyword>
<dbReference type="STRING" id="96773.Tchl_2195"/>
<dbReference type="InterPro" id="IPR036974">
    <property type="entry name" value="PUA_sf"/>
</dbReference>
<dbReference type="EMBL" id="CP018839">
    <property type="protein sequence ID" value="APR05038.1"/>
    <property type="molecule type" value="Genomic_DNA"/>
</dbReference>
<evidence type="ECO:0000259" key="7">
    <source>
        <dbReference type="Pfam" id="PF01509"/>
    </source>
</evidence>
<evidence type="ECO:0000313" key="10">
    <source>
        <dbReference type="EMBL" id="APR05038.1"/>
    </source>
</evidence>
<dbReference type="Pfam" id="PF01509">
    <property type="entry name" value="TruB_N"/>
    <property type="match status" value="1"/>
</dbReference>
<keyword evidence="3 5" id="KW-0819">tRNA processing</keyword>
<dbReference type="InterPro" id="IPR032819">
    <property type="entry name" value="TruB_C"/>
</dbReference>
<reference evidence="10 11" key="1">
    <citation type="submission" date="2016-12" db="EMBL/GenBank/DDBJ databases">
        <title>Complete genome sequence of Thauera chlorobenzoica, a Betaproteobacterium degrading haloaromatics anaerobically to CO2 and halides.</title>
        <authorList>
            <person name="Goris T."/>
            <person name="Mergelsberg M."/>
            <person name="Boll M."/>
        </authorList>
    </citation>
    <scope>NUCLEOTIDE SEQUENCE [LARGE SCALE GENOMIC DNA]</scope>
    <source>
        <strain evidence="10 11">3CB1</strain>
    </source>
</reference>
<evidence type="ECO:0000256" key="6">
    <source>
        <dbReference type="SAM" id="MobiDB-lite"/>
    </source>
</evidence>
<keyword evidence="10" id="KW-0456">Lyase</keyword>
<dbReference type="GO" id="GO:0160148">
    <property type="term" value="F:tRNA pseudouridine(55) synthase activity"/>
    <property type="evidence" value="ECO:0007669"/>
    <property type="project" value="UniProtKB-EC"/>
</dbReference>
<evidence type="ECO:0000256" key="4">
    <source>
        <dbReference type="ARBA" id="ARBA00023235"/>
    </source>
</evidence>
<comment type="function">
    <text evidence="5">Responsible for synthesis of pseudouridine from uracil-55 in the psi GC loop of transfer RNAs.</text>
</comment>
<evidence type="ECO:0000313" key="11">
    <source>
        <dbReference type="Proteomes" id="UP000185739"/>
    </source>
</evidence>
<proteinExistence type="inferred from homology"/>
<dbReference type="GO" id="GO:1990481">
    <property type="term" value="P:mRNA pseudouridine synthesis"/>
    <property type="evidence" value="ECO:0007669"/>
    <property type="project" value="TreeGrafter"/>
</dbReference>
<dbReference type="SUPFAM" id="SSF55120">
    <property type="entry name" value="Pseudouridine synthase"/>
    <property type="match status" value="1"/>
</dbReference>
<dbReference type="NCBIfam" id="TIGR00431">
    <property type="entry name" value="TruB"/>
    <property type="match status" value="1"/>
</dbReference>
<organism evidence="10 11">
    <name type="scientific">Thauera chlorobenzoica</name>
    <dbReference type="NCBI Taxonomy" id="96773"/>
    <lineage>
        <taxon>Bacteria</taxon>
        <taxon>Pseudomonadati</taxon>
        <taxon>Pseudomonadota</taxon>
        <taxon>Betaproteobacteria</taxon>
        <taxon>Rhodocyclales</taxon>
        <taxon>Zoogloeaceae</taxon>
        <taxon>Thauera</taxon>
    </lineage>
</organism>
<comment type="similarity">
    <text evidence="2 5">Belongs to the pseudouridine synthase TruB family. Type 1 subfamily.</text>
</comment>
<evidence type="ECO:0000256" key="2">
    <source>
        <dbReference type="ARBA" id="ARBA00005642"/>
    </source>
</evidence>
<comment type="catalytic activity">
    <reaction evidence="1 5">
        <text>uridine(55) in tRNA = pseudouridine(55) in tRNA</text>
        <dbReference type="Rhea" id="RHEA:42532"/>
        <dbReference type="Rhea" id="RHEA-COMP:10101"/>
        <dbReference type="Rhea" id="RHEA-COMP:10102"/>
        <dbReference type="ChEBI" id="CHEBI:65314"/>
        <dbReference type="ChEBI" id="CHEBI:65315"/>
        <dbReference type="EC" id="5.4.99.25"/>
    </reaction>
</comment>
<dbReference type="InterPro" id="IPR015240">
    <property type="entry name" value="tRNA_sdUridine_synth_fam1_C"/>
</dbReference>
<name>A0A1L6FDP0_9RHOO</name>
<dbReference type="FunFam" id="3.30.2350.10:FF:000011">
    <property type="entry name" value="tRNA pseudouridine synthase B"/>
    <property type="match status" value="1"/>
</dbReference>
<dbReference type="InterPro" id="IPR002501">
    <property type="entry name" value="PsdUridine_synth_N"/>
</dbReference>
<dbReference type="Gene3D" id="2.30.130.10">
    <property type="entry name" value="PUA domain"/>
    <property type="match status" value="1"/>
</dbReference>
<dbReference type="KEGG" id="tcl:Tchl_2195"/>
<keyword evidence="4 5" id="KW-0413">Isomerase</keyword>
<dbReference type="CDD" id="cd02573">
    <property type="entry name" value="PseudoU_synth_EcTruB"/>
    <property type="match status" value="1"/>
</dbReference>
<dbReference type="InterPro" id="IPR015947">
    <property type="entry name" value="PUA-like_sf"/>
</dbReference>
<dbReference type="EC" id="5.4.99.25" evidence="5"/>
<dbReference type="InterPro" id="IPR020103">
    <property type="entry name" value="PsdUridine_synth_cat_dom_sf"/>
</dbReference>
<dbReference type="GO" id="GO:0003723">
    <property type="term" value="F:RNA binding"/>
    <property type="evidence" value="ECO:0007669"/>
    <property type="project" value="InterPro"/>
</dbReference>
<dbReference type="PANTHER" id="PTHR13767">
    <property type="entry name" value="TRNA-PSEUDOURIDINE SYNTHASE"/>
    <property type="match status" value="1"/>
</dbReference>
<feature type="active site" description="Nucleophile" evidence="5">
    <location>
        <position position="74"/>
    </location>
</feature>
<protein>
    <recommendedName>
        <fullName evidence="5">tRNA pseudouridine synthase B</fullName>
        <ecNumber evidence="5">5.4.99.25</ecNumber>
    </recommendedName>
    <alternativeName>
        <fullName evidence="5">tRNA pseudouridine(55) synthase</fullName>
        <shortName evidence="5">Psi55 synthase</shortName>
    </alternativeName>
    <alternativeName>
        <fullName evidence="5">tRNA pseudouridylate synthase</fullName>
    </alternativeName>
    <alternativeName>
        <fullName evidence="5">tRNA-uridine isomerase</fullName>
    </alternativeName>
</protein>
<dbReference type="SUPFAM" id="SSF88697">
    <property type="entry name" value="PUA domain-like"/>
    <property type="match status" value="1"/>
</dbReference>
<dbReference type="Gene3D" id="3.30.2350.10">
    <property type="entry name" value="Pseudouridine synthase"/>
    <property type="match status" value="1"/>
</dbReference>
<dbReference type="Proteomes" id="UP000185739">
    <property type="component" value="Chromosome"/>
</dbReference>
<dbReference type="HAMAP" id="MF_01080">
    <property type="entry name" value="TruB_bact"/>
    <property type="match status" value="1"/>
</dbReference>
<gene>
    <name evidence="5" type="primary">truB</name>
    <name evidence="10" type="ORF">Tchl_2195</name>
</gene>
<dbReference type="InterPro" id="IPR014780">
    <property type="entry name" value="tRNA_psdUridine_synth_TruB"/>
</dbReference>
<evidence type="ECO:0000259" key="8">
    <source>
        <dbReference type="Pfam" id="PF09157"/>
    </source>
</evidence>
<feature type="domain" description="tRNA pseudouridylate synthase B C-terminal" evidence="9">
    <location>
        <begin position="207"/>
        <end position="264"/>
    </location>
</feature>
<dbReference type="AlphaFoldDB" id="A0A1L6FDP0"/>
<evidence type="ECO:0000256" key="3">
    <source>
        <dbReference type="ARBA" id="ARBA00022694"/>
    </source>
</evidence>
<evidence type="ECO:0000256" key="5">
    <source>
        <dbReference type="HAMAP-Rule" id="MF_01080"/>
    </source>
</evidence>
<dbReference type="GO" id="GO:0016829">
    <property type="term" value="F:lyase activity"/>
    <property type="evidence" value="ECO:0007669"/>
    <property type="project" value="UniProtKB-KW"/>
</dbReference>
<dbReference type="CDD" id="cd21152">
    <property type="entry name" value="PUA_TruB_bacterial"/>
    <property type="match status" value="1"/>
</dbReference>
<feature type="domain" description="Pseudouridine synthase II N-terminal" evidence="7">
    <location>
        <begin position="59"/>
        <end position="206"/>
    </location>
</feature>
<dbReference type="PANTHER" id="PTHR13767:SF2">
    <property type="entry name" value="PSEUDOURIDYLATE SYNTHASE TRUB1"/>
    <property type="match status" value="1"/>
</dbReference>
<evidence type="ECO:0000256" key="1">
    <source>
        <dbReference type="ARBA" id="ARBA00000385"/>
    </source>
</evidence>
<evidence type="ECO:0000259" key="9">
    <source>
        <dbReference type="Pfam" id="PF16198"/>
    </source>
</evidence>
<dbReference type="GO" id="GO:0031119">
    <property type="term" value="P:tRNA pseudouridine synthesis"/>
    <property type="evidence" value="ECO:0007669"/>
    <property type="project" value="UniProtKB-UniRule"/>
</dbReference>
<accession>A0A1L6FDP0</accession>
<dbReference type="Pfam" id="PF09157">
    <property type="entry name" value="TruB-C_2"/>
    <property type="match status" value="1"/>
</dbReference>
<feature type="compositionally biased region" description="Low complexity" evidence="6">
    <location>
        <begin position="1"/>
        <end position="19"/>
    </location>
</feature>
<dbReference type="Pfam" id="PF16198">
    <property type="entry name" value="TruB_C_2"/>
    <property type="match status" value="1"/>
</dbReference>
<feature type="region of interest" description="Disordered" evidence="6">
    <location>
        <begin position="1"/>
        <end position="30"/>
    </location>
</feature>